<keyword evidence="1" id="KW-0863">Zinc-finger</keyword>
<feature type="compositionally biased region" description="Polar residues" evidence="2">
    <location>
        <begin position="434"/>
        <end position="447"/>
    </location>
</feature>
<keyword evidence="5" id="KW-1185">Reference proteome</keyword>
<evidence type="ECO:0000256" key="2">
    <source>
        <dbReference type="SAM" id="MobiDB-lite"/>
    </source>
</evidence>
<feature type="compositionally biased region" description="Basic and acidic residues" evidence="2">
    <location>
        <begin position="336"/>
        <end position="355"/>
    </location>
</feature>
<feature type="domain" description="C2H2-type" evidence="3">
    <location>
        <begin position="383"/>
        <end position="405"/>
    </location>
</feature>
<feature type="region of interest" description="Disordered" evidence="2">
    <location>
        <begin position="1"/>
        <end position="101"/>
    </location>
</feature>
<dbReference type="PROSITE" id="PS50157">
    <property type="entry name" value="ZINC_FINGER_C2H2_2"/>
    <property type="match status" value="5"/>
</dbReference>
<keyword evidence="1" id="KW-0862">Zinc</keyword>
<feature type="compositionally biased region" description="Polar residues" evidence="2">
    <location>
        <begin position="922"/>
        <end position="936"/>
    </location>
</feature>
<evidence type="ECO:0000256" key="1">
    <source>
        <dbReference type="PROSITE-ProRule" id="PRU00042"/>
    </source>
</evidence>
<name>A0ABD1YIV6_9MARC</name>
<dbReference type="EMBL" id="JBHFFA010000004">
    <property type="protein sequence ID" value="KAL2630643.1"/>
    <property type="molecule type" value="Genomic_DNA"/>
</dbReference>
<organism evidence="4 5">
    <name type="scientific">Riccia fluitans</name>
    <dbReference type="NCBI Taxonomy" id="41844"/>
    <lineage>
        <taxon>Eukaryota</taxon>
        <taxon>Viridiplantae</taxon>
        <taxon>Streptophyta</taxon>
        <taxon>Embryophyta</taxon>
        <taxon>Marchantiophyta</taxon>
        <taxon>Marchantiopsida</taxon>
        <taxon>Marchantiidae</taxon>
        <taxon>Marchantiales</taxon>
        <taxon>Ricciaceae</taxon>
        <taxon>Riccia</taxon>
    </lineage>
</organism>
<feature type="region of interest" description="Disordered" evidence="2">
    <location>
        <begin position="678"/>
        <end position="697"/>
    </location>
</feature>
<feature type="compositionally biased region" description="Acidic residues" evidence="2">
    <location>
        <begin position="745"/>
        <end position="759"/>
    </location>
</feature>
<feature type="compositionally biased region" description="Acidic residues" evidence="2">
    <location>
        <begin position="43"/>
        <end position="52"/>
    </location>
</feature>
<dbReference type="Gene3D" id="3.30.160.60">
    <property type="entry name" value="Classic Zinc Finger"/>
    <property type="match status" value="1"/>
</dbReference>
<feature type="compositionally biased region" description="Low complexity" evidence="2">
    <location>
        <begin position="514"/>
        <end position="538"/>
    </location>
</feature>
<evidence type="ECO:0000259" key="3">
    <source>
        <dbReference type="PROSITE" id="PS50157"/>
    </source>
</evidence>
<proteinExistence type="predicted"/>
<feature type="domain" description="C2H2-type" evidence="3">
    <location>
        <begin position="200"/>
        <end position="227"/>
    </location>
</feature>
<keyword evidence="1" id="KW-0479">Metal-binding</keyword>
<feature type="domain" description="C2H2-type" evidence="3">
    <location>
        <begin position="878"/>
        <end position="905"/>
    </location>
</feature>
<evidence type="ECO:0000313" key="5">
    <source>
        <dbReference type="Proteomes" id="UP001605036"/>
    </source>
</evidence>
<feature type="domain" description="C2H2-type" evidence="3">
    <location>
        <begin position="1063"/>
        <end position="1091"/>
    </location>
</feature>
<feature type="region of interest" description="Disordered" evidence="2">
    <location>
        <begin position="805"/>
        <end position="839"/>
    </location>
</feature>
<feature type="region of interest" description="Disordered" evidence="2">
    <location>
        <begin position="995"/>
        <end position="1025"/>
    </location>
</feature>
<dbReference type="InterPro" id="IPR013087">
    <property type="entry name" value="Znf_C2H2_type"/>
</dbReference>
<accession>A0ABD1YIV6</accession>
<dbReference type="GO" id="GO:0008270">
    <property type="term" value="F:zinc ion binding"/>
    <property type="evidence" value="ECO:0007669"/>
    <property type="project" value="UniProtKB-KW"/>
</dbReference>
<feature type="compositionally biased region" description="Basic and acidic residues" evidence="2">
    <location>
        <begin position="282"/>
        <end position="299"/>
    </location>
</feature>
<feature type="compositionally biased region" description="Basic and acidic residues" evidence="2">
    <location>
        <begin position="830"/>
        <end position="839"/>
    </location>
</feature>
<dbReference type="Pfam" id="PF13912">
    <property type="entry name" value="zf-C2H2_6"/>
    <property type="match status" value="6"/>
</dbReference>
<feature type="compositionally biased region" description="Basic and acidic residues" evidence="2">
    <location>
        <begin position="733"/>
        <end position="744"/>
    </location>
</feature>
<feature type="compositionally biased region" description="Low complexity" evidence="2">
    <location>
        <begin position="233"/>
        <end position="243"/>
    </location>
</feature>
<dbReference type="Proteomes" id="UP001605036">
    <property type="component" value="Unassembled WGS sequence"/>
</dbReference>
<dbReference type="SUPFAM" id="SSF57667">
    <property type="entry name" value="beta-beta-alpha zinc fingers"/>
    <property type="match status" value="2"/>
</dbReference>
<dbReference type="SMART" id="SM00355">
    <property type="entry name" value="ZnF_C2H2"/>
    <property type="match status" value="6"/>
</dbReference>
<feature type="compositionally biased region" description="Basic and acidic residues" evidence="2">
    <location>
        <begin position="901"/>
        <end position="912"/>
    </location>
</feature>
<dbReference type="InterPro" id="IPR036236">
    <property type="entry name" value="Znf_C2H2_sf"/>
</dbReference>
<protein>
    <recommendedName>
        <fullName evidence="3">C2H2-type domain-containing protein</fullName>
    </recommendedName>
</protein>
<feature type="region of interest" description="Disordered" evidence="2">
    <location>
        <begin position="396"/>
        <end position="447"/>
    </location>
</feature>
<feature type="compositionally biased region" description="Polar residues" evidence="2">
    <location>
        <begin position="77"/>
        <end position="93"/>
    </location>
</feature>
<feature type="region of interest" description="Disordered" evidence="2">
    <location>
        <begin position="216"/>
        <end position="380"/>
    </location>
</feature>
<evidence type="ECO:0000313" key="4">
    <source>
        <dbReference type="EMBL" id="KAL2630643.1"/>
    </source>
</evidence>
<dbReference type="PROSITE" id="PS00028">
    <property type="entry name" value="ZINC_FINGER_C2H2_1"/>
    <property type="match status" value="6"/>
</dbReference>
<gene>
    <name evidence="4" type="ORF">R1flu_015329</name>
</gene>
<comment type="caution">
    <text evidence="4">The sequence shown here is derived from an EMBL/GenBank/DDBJ whole genome shotgun (WGS) entry which is preliminary data.</text>
</comment>
<feature type="region of interest" description="Disordered" evidence="2">
    <location>
        <begin position="733"/>
        <end position="766"/>
    </location>
</feature>
<dbReference type="AlphaFoldDB" id="A0ABD1YIV6"/>
<feature type="region of interest" description="Disordered" evidence="2">
    <location>
        <begin position="901"/>
        <end position="952"/>
    </location>
</feature>
<feature type="domain" description="C2H2-type" evidence="3">
    <location>
        <begin position="769"/>
        <end position="796"/>
    </location>
</feature>
<feature type="compositionally biased region" description="Low complexity" evidence="2">
    <location>
        <begin position="356"/>
        <end position="367"/>
    </location>
</feature>
<feature type="compositionally biased region" description="Polar residues" evidence="2">
    <location>
        <begin position="1014"/>
        <end position="1023"/>
    </location>
</feature>
<dbReference type="PANTHER" id="PTHR47068">
    <property type="entry name" value="OS02G0659100 PROTEIN"/>
    <property type="match status" value="1"/>
</dbReference>
<feature type="region of interest" description="Disordered" evidence="2">
    <location>
        <begin position="475"/>
        <end position="563"/>
    </location>
</feature>
<dbReference type="PANTHER" id="PTHR47068:SF1">
    <property type="entry name" value="OS02G0659100 PROTEIN"/>
    <property type="match status" value="1"/>
</dbReference>
<sequence>MVGCRESQASTTTTTSNSPPSVKGKEPVKELLQTETSCVIDGDATDVDDTEMTESNAARGGGLTARRVREEGKKPEPSSQHRSSPDRNYSQAADSEKSRAVTWSGKINRRVDQTGHPLIHRRRHTAATPAAAAMGSSDLVGPLDDALAATASAEAGMDVDFDEAHDEVLQVGKETPRYDEDENLDSSPDYALRPLANSRHICKVCSREFPSGRALGGHMRAHGSGDPTGILANQQQLNNNTTPSPSPRASASHVDHNGNNEPNPDAKPSSVLVRAKSTSPESRARARSQREILHNRRSADPAGGVARRSNSKARPPRERTITPKSSVEDVAAIIAAKHEHDHDDDNVVSNRDHASSEPAPSSSSSSSSEEDGNSDGGNEIAENVCDVCSEEFENGKQLHSHKKSHEVYALRSNPKRSRRFIDQDYTECPPPNNVPTKKQGTTTTSNDDCACPYPECPKRFPSLKALFGHMRCHPDRTWRGIHPPTDENGPNSGGGDRQHQQQRRKKVRPSSNPAAGTSRAAAAREVAAAATASSSSSDSEPEPEEHVRQNGKSPVSEEIESDTESIEAAYMNGEAYMTEDRHQATSTTGWWGTGVTGKRSKRSRQSVRSVHLVHAAGGSGGASCSRAPAPPDTAAMSEELNAKETAEVMIMMMNSGTKIGQKLELDEVRRGFELSIRRGHNSGVSPRRQEERAAAGDEMMVEGNDALQDVEEFCELREVAAAEDVVAKDVHDEWKPMDLDRESVSDEGEEEDEKEDQLEEASTSKAPKYQCNTCKRSFRSHQALGGHRASHKKVKGCFARTNVGELESHEEETSDEVLRSEEQLPTELNDVSHSDGDDKDRQLISVSKDESSTADIVVHPSGAAGAAAAAASTKKGAHRCTECGRCFDSGQALGGHKRCHFDPTKKDGDKENSSSNNGGKNQRTSNPAGRASSSQGRFKMEGAEGRGNSPRVRNSELGLQLQQAAASQPDLRTITGGGERVLSAQVLRPVKPLDLNLPAPVNDEEEDEMPRNGYSPSGRGSQIENKEPNALANEICPADDERSRSHVEYHFAALLPPLGYQPFECSQCGQRFFSHDALTQHAATPHKKDDQMAMGSFIKRIMS</sequence>
<reference evidence="4 5" key="1">
    <citation type="submission" date="2024-09" db="EMBL/GenBank/DDBJ databases">
        <title>Chromosome-scale assembly of Riccia fluitans.</title>
        <authorList>
            <person name="Paukszto L."/>
            <person name="Sawicki J."/>
            <person name="Karawczyk K."/>
            <person name="Piernik-Szablinska J."/>
            <person name="Szczecinska M."/>
            <person name="Mazdziarz M."/>
        </authorList>
    </citation>
    <scope>NUCLEOTIDE SEQUENCE [LARGE SCALE GENOMIC DNA]</scope>
    <source>
        <strain evidence="4">Rf_01</strain>
        <tissue evidence="4">Aerial parts of the thallus</tissue>
    </source>
</reference>
<feature type="compositionally biased region" description="Basic and acidic residues" evidence="2">
    <location>
        <begin position="67"/>
        <end position="76"/>
    </location>
</feature>
<feature type="compositionally biased region" description="Low complexity" evidence="2">
    <location>
        <begin position="10"/>
        <end position="21"/>
    </location>
</feature>